<evidence type="ECO:0000256" key="11">
    <source>
        <dbReference type="RuleBase" id="RU363063"/>
    </source>
</evidence>
<evidence type="ECO:0000256" key="10">
    <source>
        <dbReference type="ARBA" id="ARBA00023180"/>
    </source>
</evidence>
<comment type="caution">
    <text evidence="12">The sequence shown here is derived from an EMBL/GenBank/DDBJ whole genome shotgun (WGS) entry which is preliminary data.</text>
</comment>
<dbReference type="Pfam" id="PF01762">
    <property type="entry name" value="Galactosyl_T"/>
    <property type="match status" value="1"/>
</dbReference>
<reference evidence="12" key="1">
    <citation type="submission" date="2019-07" db="EMBL/GenBank/DDBJ databases">
        <title>Annotation for the trematode Paragonimus miyazaki's.</title>
        <authorList>
            <person name="Choi Y.-J."/>
        </authorList>
    </citation>
    <scope>NUCLEOTIDE SEQUENCE</scope>
    <source>
        <strain evidence="12">Japan</strain>
    </source>
</reference>
<dbReference type="OrthoDB" id="6234005at2759"/>
<proteinExistence type="inferred from homology"/>
<dbReference type="Gene3D" id="3.90.550.50">
    <property type="match status" value="1"/>
</dbReference>
<comment type="subcellular location">
    <subcellularLocation>
        <location evidence="1 11">Golgi apparatus membrane</location>
        <topology evidence="1 11">Single-pass type II membrane protein</topology>
    </subcellularLocation>
</comment>
<evidence type="ECO:0000313" key="13">
    <source>
        <dbReference type="Proteomes" id="UP000822476"/>
    </source>
</evidence>
<sequence>MIYGDRNFPILIANARLCQTHLRSNVDLLILVKSHTDHLAYRSAIRHTWGNDSCWAGRVIKIVFVLGTSHDSNVSDKIGKEAKQHADIIQRDFIDHYHNNTHKTLFSLQWALAFCPEAKWYLLVDDDFFVNSREMLGLLDSLDPRFNSVLLAGHQYTVAPVIRNRTGPAKWVISEQRYPHSHYPNYVAGGTILVGSELALELYLGSRFTKMFPVDDAFLGFVLHKLLRQTTHLNTVNVFPHPYILWRNISGILSSHGFHRPSHQRIVWRRMKLHRLCLPLK</sequence>
<dbReference type="AlphaFoldDB" id="A0A8S9ZAD1"/>
<dbReference type="EMBL" id="JTDE01000106">
    <property type="protein sequence ID" value="KAF7262311.1"/>
    <property type="molecule type" value="Genomic_DNA"/>
</dbReference>
<dbReference type="Proteomes" id="UP000822476">
    <property type="component" value="Unassembled WGS sequence"/>
</dbReference>
<keyword evidence="10" id="KW-0325">Glycoprotein</keyword>
<keyword evidence="13" id="KW-1185">Reference proteome</keyword>
<keyword evidence="6" id="KW-0735">Signal-anchor</keyword>
<keyword evidence="8 11" id="KW-0333">Golgi apparatus</keyword>
<dbReference type="PANTHER" id="PTHR11214">
    <property type="entry name" value="BETA-1,3-N-ACETYLGLUCOSAMINYLTRANSFERASE"/>
    <property type="match status" value="1"/>
</dbReference>
<dbReference type="EC" id="2.4.1.-" evidence="11"/>
<keyword evidence="3 11" id="KW-0328">Glycosyltransferase</keyword>
<evidence type="ECO:0000256" key="2">
    <source>
        <dbReference type="ARBA" id="ARBA00008661"/>
    </source>
</evidence>
<dbReference type="GO" id="GO:0000139">
    <property type="term" value="C:Golgi membrane"/>
    <property type="evidence" value="ECO:0007669"/>
    <property type="project" value="UniProtKB-SubCell"/>
</dbReference>
<keyword evidence="7" id="KW-1133">Transmembrane helix</keyword>
<name>A0A8S9ZAD1_9TREM</name>
<dbReference type="FunFam" id="3.90.550.50:FF:000001">
    <property type="entry name" value="Hexosyltransferase"/>
    <property type="match status" value="1"/>
</dbReference>
<dbReference type="GO" id="GO:0016758">
    <property type="term" value="F:hexosyltransferase activity"/>
    <property type="evidence" value="ECO:0007669"/>
    <property type="project" value="InterPro"/>
</dbReference>
<dbReference type="GO" id="GO:0006493">
    <property type="term" value="P:protein O-linked glycosylation"/>
    <property type="evidence" value="ECO:0007669"/>
    <property type="project" value="TreeGrafter"/>
</dbReference>
<evidence type="ECO:0000256" key="4">
    <source>
        <dbReference type="ARBA" id="ARBA00022679"/>
    </source>
</evidence>
<evidence type="ECO:0000256" key="8">
    <source>
        <dbReference type="ARBA" id="ARBA00023034"/>
    </source>
</evidence>
<protein>
    <recommendedName>
        <fullName evidence="11">Hexosyltransferase</fullName>
        <ecNumber evidence="11">2.4.1.-</ecNumber>
    </recommendedName>
</protein>
<accession>A0A8S9ZAD1</accession>
<evidence type="ECO:0000256" key="9">
    <source>
        <dbReference type="ARBA" id="ARBA00023136"/>
    </source>
</evidence>
<evidence type="ECO:0000256" key="1">
    <source>
        <dbReference type="ARBA" id="ARBA00004323"/>
    </source>
</evidence>
<dbReference type="GO" id="GO:0008194">
    <property type="term" value="F:UDP-glycosyltransferase activity"/>
    <property type="evidence" value="ECO:0007669"/>
    <property type="project" value="TreeGrafter"/>
</dbReference>
<keyword evidence="9" id="KW-0472">Membrane</keyword>
<evidence type="ECO:0000313" key="12">
    <source>
        <dbReference type="EMBL" id="KAF7262311.1"/>
    </source>
</evidence>
<gene>
    <name evidence="12" type="ORF">EG68_00379</name>
</gene>
<keyword evidence="5" id="KW-0812">Transmembrane</keyword>
<evidence type="ECO:0000256" key="7">
    <source>
        <dbReference type="ARBA" id="ARBA00022989"/>
    </source>
</evidence>
<comment type="similarity">
    <text evidence="2 11">Belongs to the glycosyltransferase 31 family.</text>
</comment>
<evidence type="ECO:0000256" key="5">
    <source>
        <dbReference type="ARBA" id="ARBA00022692"/>
    </source>
</evidence>
<organism evidence="12 13">
    <name type="scientific">Paragonimus skrjabini miyazakii</name>
    <dbReference type="NCBI Taxonomy" id="59628"/>
    <lineage>
        <taxon>Eukaryota</taxon>
        <taxon>Metazoa</taxon>
        <taxon>Spiralia</taxon>
        <taxon>Lophotrochozoa</taxon>
        <taxon>Platyhelminthes</taxon>
        <taxon>Trematoda</taxon>
        <taxon>Digenea</taxon>
        <taxon>Plagiorchiida</taxon>
        <taxon>Troglotremata</taxon>
        <taxon>Troglotrematidae</taxon>
        <taxon>Paragonimus</taxon>
    </lineage>
</organism>
<keyword evidence="4" id="KW-0808">Transferase</keyword>
<dbReference type="InterPro" id="IPR002659">
    <property type="entry name" value="Glyco_trans_31"/>
</dbReference>
<evidence type="ECO:0000256" key="6">
    <source>
        <dbReference type="ARBA" id="ARBA00022968"/>
    </source>
</evidence>
<evidence type="ECO:0000256" key="3">
    <source>
        <dbReference type="ARBA" id="ARBA00022676"/>
    </source>
</evidence>
<dbReference type="PANTHER" id="PTHR11214:SF349">
    <property type="entry name" value="BETA-1,3-GALACTOSYLTRANSFERASE BRN"/>
    <property type="match status" value="1"/>
</dbReference>